<sequence length="630" mass="68959">MRRVLAGLLVTSVAAGLLTHGPAALAAETPVTVVSSTFEDDTLQGWTSRGGETTAVSSAVAHGGARSLLVSGRTQSWEGPVLALLDDVEKGVRYNLSVWVRLAGGEEPARLRMSVERHADGVTSYEGVAGDTLVTADGWVNLTGGYTLTSDADFLTTYVESSSPAASFHLDDFVLSYTPLPPIQTDIPALRDVVPFRHFGVAAEPALLYGEHGRLLDRHFSSITPGSQLKWDATEPAEGAFRFTDADTLVDWAKARGKAIRGHTLVWHQQTPDWVFKDSSGADMTPTAENKALLLQRIETHIRAVVGRYRDDITAWDVVNEVVDEAQPDGLRRSKWFEIAGLDYIRTAFRVAHEVAPNAKLVINDYNTNVPAKRDQLYNLVSQLRAEGVPVDAVGHQMHVNVDWPSAAETEAMITKFLPLGVDQQITEMDVSIYTDSNQSYPSPPAASLLAQAQRYRDLFAVFTRYAHAISSVTFWGLADDSTWLDTFPVTRKDHPLLFDTRLRAKDAFWAVADPSRIGTVLPTATCEIAYETTTQWQSGFLGSVRITNSATAPLDSWTLAWSYANDQRVTQLWNGSFTQDGPVVTVHGAPWNSAIPPGESRSFGFLADWSGANDRPASFVLNGVPCRWV</sequence>
<dbReference type="InterPro" id="IPR001000">
    <property type="entry name" value="GH10_dom"/>
</dbReference>
<dbReference type="PANTHER" id="PTHR31490:SF90">
    <property type="entry name" value="ENDO-1,4-BETA-XYLANASE A"/>
    <property type="match status" value="1"/>
</dbReference>
<gene>
    <name evidence="10" type="ORF">SAMN05216553_12312</name>
</gene>
<evidence type="ECO:0000259" key="8">
    <source>
        <dbReference type="PROSITE" id="PS51173"/>
    </source>
</evidence>
<feature type="domain" description="GH10" evidence="9">
    <location>
        <begin position="184"/>
        <end position="515"/>
    </location>
</feature>
<comment type="similarity">
    <text evidence="6">Belongs to the glycosyl hydrolase 10 (cellulase F) family.</text>
</comment>
<dbReference type="EC" id="3.2.1.8" evidence="6"/>
<dbReference type="InterPro" id="IPR017853">
    <property type="entry name" value="GH"/>
</dbReference>
<dbReference type="GO" id="GO:0045493">
    <property type="term" value="P:xylan catabolic process"/>
    <property type="evidence" value="ECO:0007669"/>
    <property type="project" value="UniProtKB-KW"/>
</dbReference>
<keyword evidence="10" id="KW-0858">Xylan degradation</keyword>
<evidence type="ECO:0000256" key="3">
    <source>
        <dbReference type="ARBA" id="ARBA00023277"/>
    </source>
</evidence>
<evidence type="ECO:0000256" key="7">
    <source>
        <dbReference type="SAM" id="SignalP"/>
    </source>
</evidence>
<evidence type="ECO:0000256" key="1">
    <source>
        <dbReference type="ARBA" id="ARBA00022737"/>
    </source>
</evidence>
<keyword evidence="7" id="KW-0732">Signal</keyword>
<evidence type="ECO:0000256" key="4">
    <source>
        <dbReference type="ARBA" id="ARBA00023295"/>
    </source>
</evidence>
<feature type="chain" id="PRO_5011632241" description="Beta-xylanase" evidence="7">
    <location>
        <begin position="27"/>
        <end position="630"/>
    </location>
</feature>
<evidence type="ECO:0000256" key="6">
    <source>
        <dbReference type="RuleBase" id="RU361174"/>
    </source>
</evidence>
<keyword evidence="3 6" id="KW-0119">Carbohydrate metabolism</keyword>
<dbReference type="PROSITE" id="PS51760">
    <property type="entry name" value="GH10_2"/>
    <property type="match status" value="1"/>
</dbReference>
<dbReference type="OrthoDB" id="3255194at2"/>
<dbReference type="SUPFAM" id="SSF51445">
    <property type="entry name" value="(Trans)glycosidases"/>
    <property type="match status" value="1"/>
</dbReference>
<proteinExistence type="inferred from homology"/>
<keyword evidence="2 6" id="KW-0378">Hydrolase</keyword>
<dbReference type="InterPro" id="IPR012291">
    <property type="entry name" value="CBM2_carb-bd_dom_sf"/>
</dbReference>
<dbReference type="InterPro" id="IPR044846">
    <property type="entry name" value="GH10"/>
</dbReference>
<dbReference type="Gene3D" id="2.60.40.290">
    <property type="match status" value="1"/>
</dbReference>
<dbReference type="Gene3D" id="2.60.120.260">
    <property type="entry name" value="Galactose-binding domain-like"/>
    <property type="match status" value="1"/>
</dbReference>
<evidence type="ECO:0000256" key="2">
    <source>
        <dbReference type="ARBA" id="ARBA00022801"/>
    </source>
</evidence>
<dbReference type="SUPFAM" id="SSF49785">
    <property type="entry name" value="Galactose-binding domain-like"/>
    <property type="match status" value="1"/>
</dbReference>
<dbReference type="SMART" id="SM00633">
    <property type="entry name" value="Glyco_10"/>
    <property type="match status" value="1"/>
</dbReference>
<accession>A0A1G8CN80</accession>
<keyword evidence="11" id="KW-1185">Reference proteome</keyword>
<evidence type="ECO:0000313" key="11">
    <source>
        <dbReference type="Proteomes" id="UP000199623"/>
    </source>
</evidence>
<dbReference type="SMART" id="SM00637">
    <property type="entry name" value="CBD_II"/>
    <property type="match status" value="1"/>
</dbReference>
<dbReference type="AlphaFoldDB" id="A0A1G8CN80"/>
<name>A0A1G8CN80_9PSEU</name>
<evidence type="ECO:0000313" key="10">
    <source>
        <dbReference type="EMBL" id="SDH46300.1"/>
    </source>
</evidence>
<dbReference type="PANTHER" id="PTHR31490">
    <property type="entry name" value="GLYCOSYL HYDROLASE"/>
    <property type="match status" value="1"/>
</dbReference>
<keyword evidence="5 6" id="KW-0624">Polysaccharide degradation</keyword>
<feature type="domain" description="CBM2" evidence="8">
    <location>
        <begin position="520"/>
        <end position="630"/>
    </location>
</feature>
<dbReference type="GO" id="GO:0030247">
    <property type="term" value="F:polysaccharide binding"/>
    <property type="evidence" value="ECO:0007669"/>
    <property type="project" value="UniProtKB-UniRule"/>
</dbReference>
<dbReference type="InterPro" id="IPR008979">
    <property type="entry name" value="Galactose-bd-like_sf"/>
</dbReference>
<dbReference type="Proteomes" id="UP000199623">
    <property type="component" value="Unassembled WGS sequence"/>
</dbReference>
<keyword evidence="1" id="KW-0677">Repeat</keyword>
<dbReference type="Gene3D" id="3.20.20.80">
    <property type="entry name" value="Glycosidases"/>
    <property type="match status" value="1"/>
</dbReference>
<dbReference type="Pfam" id="PF00553">
    <property type="entry name" value="CBM_2"/>
    <property type="match status" value="1"/>
</dbReference>
<dbReference type="EMBL" id="FNCC01000023">
    <property type="protein sequence ID" value="SDH46300.1"/>
    <property type="molecule type" value="Genomic_DNA"/>
</dbReference>
<dbReference type="InterPro" id="IPR008965">
    <property type="entry name" value="CBM2/CBM3_carb-bd_dom_sf"/>
</dbReference>
<dbReference type="PRINTS" id="PR00134">
    <property type="entry name" value="GLHYDRLASE10"/>
</dbReference>
<dbReference type="STRING" id="200378.SAMN05216553_12312"/>
<dbReference type="RefSeq" id="WP_090059632.1">
    <property type="nucleotide sequence ID" value="NZ_FNCC01000023.1"/>
</dbReference>
<evidence type="ECO:0000259" key="9">
    <source>
        <dbReference type="PROSITE" id="PS51760"/>
    </source>
</evidence>
<dbReference type="SUPFAM" id="SSF49384">
    <property type="entry name" value="Carbohydrate-binding domain"/>
    <property type="match status" value="1"/>
</dbReference>
<protein>
    <recommendedName>
        <fullName evidence="6">Beta-xylanase</fullName>
        <ecNumber evidence="6">3.2.1.8</ecNumber>
    </recommendedName>
</protein>
<keyword evidence="4 6" id="KW-0326">Glycosidase</keyword>
<dbReference type="InterPro" id="IPR003305">
    <property type="entry name" value="CenC_carb-bd"/>
</dbReference>
<reference evidence="11" key="1">
    <citation type="submission" date="2016-10" db="EMBL/GenBank/DDBJ databases">
        <authorList>
            <person name="Varghese N."/>
            <person name="Submissions S."/>
        </authorList>
    </citation>
    <scope>NUCLEOTIDE SEQUENCE [LARGE SCALE GENOMIC DNA]</scope>
    <source>
        <strain evidence="11">CGMCC 4.3506</strain>
    </source>
</reference>
<dbReference type="Pfam" id="PF00331">
    <property type="entry name" value="Glyco_hydro_10"/>
    <property type="match status" value="1"/>
</dbReference>
<feature type="signal peptide" evidence="7">
    <location>
        <begin position="1"/>
        <end position="26"/>
    </location>
</feature>
<dbReference type="InterPro" id="IPR001919">
    <property type="entry name" value="CBD2"/>
</dbReference>
<comment type="catalytic activity">
    <reaction evidence="6">
        <text>Endohydrolysis of (1-&gt;4)-beta-D-xylosidic linkages in xylans.</text>
        <dbReference type="EC" id="3.2.1.8"/>
    </reaction>
</comment>
<evidence type="ECO:0000256" key="5">
    <source>
        <dbReference type="ARBA" id="ARBA00023326"/>
    </source>
</evidence>
<organism evidence="10 11">
    <name type="scientific">Lentzea fradiae</name>
    <dbReference type="NCBI Taxonomy" id="200378"/>
    <lineage>
        <taxon>Bacteria</taxon>
        <taxon>Bacillati</taxon>
        <taxon>Actinomycetota</taxon>
        <taxon>Actinomycetes</taxon>
        <taxon>Pseudonocardiales</taxon>
        <taxon>Pseudonocardiaceae</taxon>
        <taxon>Lentzea</taxon>
    </lineage>
</organism>
<dbReference type="PROSITE" id="PS51173">
    <property type="entry name" value="CBM2"/>
    <property type="match status" value="1"/>
</dbReference>
<dbReference type="GO" id="GO:0031176">
    <property type="term" value="F:endo-1,4-beta-xylanase activity"/>
    <property type="evidence" value="ECO:0007669"/>
    <property type="project" value="UniProtKB-EC"/>
</dbReference>
<dbReference type="Pfam" id="PF02018">
    <property type="entry name" value="CBM_4_9"/>
    <property type="match status" value="1"/>
</dbReference>